<feature type="domain" description="ABC transporter" evidence="6">
    <location>
        <begin position="2"/>
        <end position="234"/>
    </location>
</feature>
<reference evidence="7" key="1">
    <citation type="journal article" date="2020" name="mSystems">
        <title>Genome- and Community-Level Interaction Insights into Carbon Utilization and Element Cycling Functions of Hydrothermarchaeota in Hydrothermal Sediment.</title>
        <authorList>
            <person name="Zhou Z."/>
            <person name="Liu Y."/>
            <person name="Xu W."/>
            <person name="Pan J."/>
            <person name="Luo Z.H."/>
            <person name="Li M."/>
        </authorList>
    </citation>
    <scope>NUCLEOTIDE SEQUENCE [LARGE SCALE GENOMIC DNA]</scope>
    <source>
        <strain evidence="7">SpSt-1116</strain>
    </source>
</reference>
<keyword evidence="4 7" id="KW-0067">ATP-binding</keyword>
<dbReference type="InterPro" id="IPR052156">
    <property type="entry name" value="BCAA_Transport_ATP-bd_LivF"/>
</dbReference>
<dbReference type="PANTHER" id="PTHR43820:SF7">
    <property type="entry name" value="BRANCHED-CHAIN AMINO ACID TRANSPORT ATP-BINDING PROTEIN LIVF-RELATED"/>
    <property type="match status" value="1"/>
</dbReference>
<organism evidence="7">
    <name type="scientific">Fervidicoccus fontis</name>
    <dbReference type="NCBI Taxonomy" id="683846"/>
    <lineage>
        <taxon>Archaea</taxon>
        <taxon>Thermoproteota</taxon>
        <taxon>Thermoprotei</taxon>
        <taxon>Fervidicoccales</taxon>
        <taxon>Fervidicoccaceae</taxon>
        <taxon>Fervidicoccus</taxon>
    </lineage>
</organism>
<gene>
    <name evidence="7" type="ORF">ENM78_05355</name>
</gene>
<dbReference type="PROSITE" id="PS50893">
    <property type="entry name" value="ABC_TRANSPORTER_2"/>
    <property type="match status" value="1"/>
</dbReference>
<proteinExistence type="inferred from homology"/>
<evidence type="ECO:0000256" key="5">
    <source>
        <dbReference type="ARBA" id="ARBA00022970"/>
    </source>
</evidence>
<keyword evidence="2" id="KW-0813">Transport</keyword>
<dbReference type="EMBL" id="DRZC01000076">
    <property type="protein sequence ID" value="HHQ80856.1"/>
    <property type="molecule type" value="Genomic_DNA"/>
</dbReference>
<comment type="similarity">
    <text evidence="1">Belongs to the ABC transporter superfamily.</text>
</comment>
<dbReference type="InterPro" id="IPR003593">
    <property type="entry name" value="AAA+_ATPase"/>
</dbReference>
<dbReference type="GO" id="GO:0005524">
    <property type="term" value="F:ATP binding"/>
    <property type="evidence" value="ECO:0007669"/>
    <property type="project" value="UniProtKB-KW"/>
</dbReference>
<evidence type="ECO:0000256" key="2">
    <source>
        <dbReference type="ARBA" id="ARBA00022448"/>
    </source>
</evidence>
<dbReference type="InterPro" id="IPR027417">
    <property type="entry name" value="P-loop_NTPase"/>
</dbReference>
<name>A0A7J3ZL67_9CREN</name>
<protein>
    <submittedName>
        <fullName evidence="7">ABC transporter ATP-binding protein</fullName>
    </submittedName>
</protein>
<dbReference type="CDD" id="cd03224">
    <property type="entry name" value="ABC_TM1139_LivF_branched"/>
    <property type="match status" value="1"/>
</dbReference>
<dbReference type="Pfam" id="PF00005">
    <property type="entry name" value="ABC_tran"/>
    <property type="match status" value="1"/>
</dbReference>
<accession>A0A7J3ZL67</accession>
<dbReference type="SUPFAM" id="SSF52540">
    <property type="entry name" value="P-loop containing nucleoside triphosphate hydrolases"/>
    <property type="match status" value="1"/>
</dbReference>
<evidence type="ECO:0000256" key="1">
    <source>
        <dbReference type="ARBA" id="ARBA00005417"/>
    </source>
</evidence>
<dbReference type="PANTHER" id="PTHR43820">
    <property type="entry name" value="HIGH-AFFINITY BRANCHED-CHAIN AMINO ACID TRANSPORT ATP-BINDING PROTEIN LIVF"/>
    <property type="match status" value="1"/>
</dbReference>
<dbReference type="GO" id="GO:0016887">
    <property type="term" value="F:ATP hydrolysis activity"/>
    <property type="evidence" value="ECO:0007669"/>
    <property type="project" value="InterPro"/>
</dbReference>
<evidence type="ECO:0000259" key="6">
    <source>
        <dbReference type="PROSITE" id="PS50893"/>
    </source>
</evidence>
<dbReference type="GO" id="GO:0015658">
    <property type="term" value="F:branched-chain amino acid transmembrane transporter activity"/>
    <property type="evidence" value="ECO:0007669"/>
    <property type="project" value="TreeGrafter"/>
</dbReference>
<evidence type="ECO:0000313" key="7">
    <source>
        <dbReference type="EMBL" id="HHQ80856.1"/>
    </source>
</evidence>
<evidence type="ECO:0000256" key="3">
    <source>
        <dbReference type="ARBA" id="ARBA00022741"/>
    </source>
</evidence>
<dbReference type="AlphaFoldDB" id="A0A7J3ZL67"/>
<dbReference type="GO" id="GO:0015807">
    <property type="term" value="P:L-amino acid transport"/>
    <property type="evidence" value="ECO:0007669"/>
    <property type="project" value="TreeGrafter"/>
</dbReference>
<dbReference type="PROSITE" id="PS00211">
    <property type="entry name" value="ABC_TRANSPORTER_1"/>
    <property type="match status" value="1"/>
</dbReference>
<dbReference type="Gene3D" id="3.40.50.300">
    <property type="entry name" value="P-loop containing nucleotide triphosphate hydrolases"/>
    <property type="match status" value="1"/>
</dbReference>
<evidence type="ECO:0000256" key="4">
    <source>
        <dbReference type="ARBA" id="ARBA00022840"/>
    </source>
</evidence>
<sequence length="240" mass="26477">MLEVSSVSAGYGKLQVLFDVSATFPSGKITVVVGPNGSGKSTLLKTIYGLTRIYKGKIEFEGQDITKIQPHQKVAKGIVYLPQTDNVFDNLTVNENLRIAGYTLPKEELEERVERALEIFPILRGYMKRKAKHLSGGEKQMLAIAMALIKKPKLIMLDEPTAALAPKVAYQIINVIERLKNELGLTIVLVEQNAKVALKIGDKAILMVGGRVLYEGSPERLLRDPEFGPTYLGLRGATER</sequence>
<dbReference type="SMART" id="SM00382">
    <property type="entry name" value="AAA"/>
    <property type="match status" value="1"/>
</dbReference>
<dbReference type="InterPro" id="IPR003439">
    <property type="entry name" value="ABC_transporter-like_ATP-bd"/>
</dbReference>
<keyword evidence="3" id="KW-0547">Nucleotide-binding</keyword>
<comment type="caution">
    <text evidence="7">The sequence shown here is derived from an EMBL/GenBank/DDBJ whole genome shotgun (WGS) entry which is preliminary data.</text>
</comment>
<keyword evidence="5" id="KW-0029">Amino-acid transport</keyword>
<dbReference type="InterPro" id="IPR017871">
    <property type="entry name" value="ABC_transporter-like_CS"/>
</dbReference>